<keyword evidence="1" id="KW-0732">Signal</keyword>
<dbReference type="OrthoDB" id="6401678at2"/>
<evidence type="ECO:0000313" key="3">
    <source>
        <dbReference type="Proteomes" id="UP000283077"/>
    </source>
</evidence>
<feature type="signal peptide" evidence="1">
    <location>
        <begin position="1"/>
        <end position="20"/>
    </location>
</feature>
<accession>A0A437QBP6</accession>
<keyword evidence="3" id="KW-1185">Reference proteome</keyword>
<organism evidence="2 3">
    <name type="scientific">Rheinheimera riviphila</name>
    <dbReference type="NCBI Taxonomy" id="1834037"/>
    <lineage>
        <taxon>Bacteria</taxon>
        <taxon>Pseudomonadati</taxon>
        <taxon>Pseudomonadota</taxon>
        <taxon>Gammaproteobacteria</taxon>
        <taxon>Chromatiales</taxon>
        <taxon>Chromatiaceae</taxon>
        <taxon>Rheinheimera</taxon>
    </lineage>
</organism>
<dbReference type="Pfam" id="PF12514">
    <property type="entry name" value="DUF3718"/>
    <property type="match status" value="1"/>
</dbReference>
<dbReference type="InterPro" id="IPR022193">
    <property type="entry name" value="DUF3718"/>
</dbReference>
<sequence>MKAKLILLAAMMVGSGAAQADTAKLEFTPIVYEALVSVCTETSQDDRLGLYKTLKEYRIGVNTAVDKVVCNGLPLAAFARAEQAHKVSKFLAPYENRGKGHVDIKDISAAN</sequence>
<evidence type="ECO:0000256" key="1">
    <source>
        <dbReference type="SAM" id="SignalP"/>
    </source>
</evidence>
<reference evidence="2 3" key="1">
    <citation type="submission" date="2019-01" db="EMBL/GenBank/DDBJ databases">
        <authorList>
            <person name="Chen W.-M."/>
        </authorList>
    </citation>
    <scope>NUCLEOTIDE SEQUENCE [LARGE SCALE GENOMIC DNA]</scope>
    <source>
        <strain evidence="2 3">KYPC3</strain>
    </source>
</reference>
<comment type="caution">
    <text evidence="2">The sequence shown here is derived from an EMBL/GenBank/DDBJ whole genome shotgun (WGS) entry which is preliminary data.</text>
</comment>
<proteinExistence type="predicted"/>
<dbReference type="Proteomes" id="UP000283077">
    <property type="component" value="Unassembled WGS sequence"/>
</dbReference>
<protein>
    <submittedName>
        <fullName evidence="2">DUF3718 domain-containing protein</fullName>
    </submittedName>
</protein>
<dbReference type="AlphaFoldDB" id="A0A437QBP6"/>
<dbReference type="RefSeq" id="WP_127701096.1">
    <property type="nucleotide sequence ID" value="NZ_SACS01000034.1"/>
</dbReference>
<evidence type="ECO:0000313" key="2">
    <source>
        <dbReference type="EMBL" id="RVU31941.1"/>
    </source>
</evidence>
<name>A0A437QBP6_9GAMM</name>
<gene>
    <name evidence="2" type="ORF">EOE67_19420</name>
</gene>
<feature type="chain" id="PRO_5019260513" evidence="1">
    <location>
        <begin position="21"/>
        <end position="111"/>
    </location>
</feature>
<dbReference type="EMBL" id="SACS01000034">
    <property type="protein sequence ID" value="RVU31941.1"/>
    <property type="molecule type" value="Genomic_DNA"/>
</dbReference>